<evidence type="ECO:0000259" key="3">
    <source>
        <dbReference type="PROSITE" id="PS51371"/>
    </source>
</evidence>
<keyword evidence="1 2" id="KW-0129">CBS domain</keyword>
<evidence type="ECO:0000313" key="5">
    <source>
        <dbReference type="Proteomes" id="UP000014977"/>
    </source>
</evidence>
<dbReference type="EMBL" id="ATHJ01000073">
    <property type="protein sequence ID" value="EPR41651.1"/>
    <property type="molecule type" value="Genomic_DNA"/>
</dbReference>
<dbReference type="InterPro" id="IPR046342">
    <property type="entry name" value="CBS_dom_sf"/>
</dbReference>
<feature type="domain" description="CBS" evidence="3">
    <location>
        <begin position="147"/>
        <end position="201"/>
    </location>
</feature>
<dbReference type="SMART" id="SM00116">
    <property type="entry name" value="CBS"/>
    <property type="match status" value="2"/>
</dbReference>
<proteinExistence type="predicted"/>
<dbReference type="CDD" id="cd04586">
    <property type="entry name" value="CBS_pair_BON_assoc"/>
    <property type="match status" value="1"/>
</dbReference>
<dbReference type="InterPro" id="IPR051257">
    <property type="entry name" value="Diverse_CBS-Domain"/>
</dbReference>
<gene>
    <name evidence="4" type="ORF">dsmv_1930</name>
</gene>
<dbReference type="PANTHER" id="PTHR43080:SF2">
    <property type="entry name" value="CBS DOMAIN-CONTAINING PROTEIN"/>
    <property type="match status" value="1"/>
</dbReference>
<dbReference type="AlphaFoldDB" id="S7TX64"/>
<dbReference type="InterPro" id="IPR000644">
    <property type="entry name" value="CBS_dom"/>
</dbReference>
<dbReference type="SUPFAM" id="SSF54631">
    <property type="entry name" value="CBS-domain pair"/>
    <property type="match status" value="1"/>
</dbReference>
<dbReference type="PANTHER" id="PTHR43080">
    <property type="entry name" value="CBS DOMAIN-CONTAINING PROTEIN CBSX3, MITOCHONDRIAL"/>
    <property type="match status" value="1"/>
</dbReference>
<accession>S7TX64</accession>
<reference evidence="4 5" key="1">
    <citation type="journal article" date="2013" name="Genome Announc.">
        <title>Draft genome sequences for three mercury-methylating, sulfate-reducing bacteria.</title>
        <authorList>
            <person name="Brown S.D."/>
            <person name="Hurt R.A.Jr."/>
            <person name="Gilmour C.C."/>
            <person name="Elias D.A."/>
        </authorList>
    </citation>
    <scope>NUCLEOTIDE SEQUENCE [LARGE SCALE GENOMIC DNA]</scope>
    <source>
        <strain evidence="4 5">DSM 2059</strain>
    </source>
</reference>
<protein>
    <submittedName>
        <fullName evidence="4">CBS domain containing membrane protein</fullName>
    </submittedName>
</protein>
<dbReference type="Gene3D" id="3.10.580.10">
    <property type="entry name" value="CBS-domain"/>
    <property type="match status" value="1"/>
</dbReference>
<sequence>MSSASLRECSPVDITDDDVMAAMKAMQGYIDITPADFREVYRVAYALAKDRMMNALKAADIMTAPVHVIAADSDLIATASLLAEKGISGAPVTDRSGEVVGVISEKDFLRRMGAGKNGSFMQVIAHCLKNKGCVAAPMLNHTAADIMTAPAVTAGPDISIGGISALLMGKNINRLPIVDADGKPAGIVTRSDLVNAFCMLG</sequence>
<dbReference type="Pfam" id="PF00571">
    <property type="entry name" value="CBS"/>
    <property type="match status" value="2"/>
</dbReference>
<name>S7TX64_DESML</name>
<organism evidence="4 5">
    <name type="scientific">Desulfococcus multivorans DSM 2059</name>
    <dbReference type="NCBI Taxonomy" id="1121405"/>
    <lineage>
        <taxon>Bacteria</taxon>
        <taxon>Pseudomonadati</taxon>
        <taxon>Thermodesulfobacteriota</taxon>
        <taxon>Desulfobacteria</taxon>
        <taxon>Desulfobacterales</taxon>
        <taxon>Desulfococcaceae</taxon>
        <taxon>Desulfococcus</taxon>
    </lineage>
</organism>
<evidence type="ECO:0000313" key="4">
    <source>
        <dbReference type="EMBL" id="EPR41651.1"/>
    </source>
</evidence>
<evidence type="ECO:0000256" key="2">
    <source>
        <dbReference type="PROSITE-ProRule" id="PRU00703"/>
    </source>
</evidence>
<dbReference type="eggNOG" id="COG3448">
    <property type="taxonomic scope" value="Bacteria"/>
</dbReference>
<evidence type="ECO:0000256" key="1">
    <source>
        <dbReference type="ARBA" id="ARBA00023122"/>
    </source>
</evidence>
<comment type="caution">
    <text evidence="4">The sequence shown here is derived from an EMBL/GenBank/DDBJ whole genome shotgun (WGS) entry which is preliminary data.</text>
</comment>
<dbReference type="RefSeq" id="WP_020876361.1">
    <property type="nucleotide sequence ID" value="NZ_ATHJ01000073.1"/>
</dbReference>
<dbReference type="Proteomes" id="UP000014977">
    <property type="component" value="Unassembled WGS sequence"/>
</dbReference>
<keyword evidence="5" id="KW-1185">Reference proteome</keyword>
<dbReference type="PROSITE" id="PS51371">
    <property type="entry name" value="CBS"/>
    <property type="match status" value="2"/>
</dbReference>
<feature type="domain" description="CBS" evidence="3">
    <location>
        <begin position="62"/>
        <end position="119"/>
    </location>
</feature>
<dbReference type="STRING" id="897.B2D07_18210"/>